<feature type="transmembrane region" description="Helical" evidence="6">
    <location>
        <begin position="48"/>
        <end position="66"/>
    </location>
</feature>
<comment type="caution">
    <text evidence="7">The sequence shown here is derived from an EMBL/GenBank/DDBJ whole genome shotgun (WGS) entry which is preliminary data.</text>
</comment>
<dbReference type="InterPro" id="IPR006696">
    <property type="entry name" value="DUF423"/>
</dbReference>
<comment type="subcellular location">
    <subcellularLocation>
        <location evidence="1">Membrane</location>
        <topology evidence="1">Multi-pass membrane protein</topology>
    </subcellularLocation>
</comment>
<dbReference type="Pfam" id="PF04241">
    <property type="entry name" value="DUF423"/>
    <property type="match status" value="1"/>
</dbReference>
<accession>A0A5C6CVI8</accession>
<dbReference type="PANTHER" id="PTHR43461:SF1">
    <property type="entry name" value="TRANSMEMBRANE PROTEIN 256"/>
    <property type="match status" value="1"/>
</dbReference>
<proteinExistence type="inferred from homology"/>
<gene>
    <name evidence="7" type="ORF">Pla52o_08420</name>
</gene>
<feature type="transmembrane region" description="Helical" evidence="6">
    <location>
        <begin position="73"/>
        <end position="93"/>
    </location>
</feature>
<protein>
    <recommendedName>
        <fullName evidence="9">DUF423 domain-containing protein</fullName>
    </recommendedName>
</protein>
<evidence type="ECO:0000256" key="1">
    <source>
        <dbReference type="ARBA" id="ARBA00004141"/>
    </source>
</evidence>
<dbReference type="PANTHER" id="PTHR43461">
    <property type="entry name" value="TRANSMEMBRANE PROTEIN 256"/>
    <property type="match status" value="1"/>
</dbReference>
<keyword evidence="4 6" id="KW-1133">Transmembrane helix</keyword>
<dbReference type="EMBL" id="SJPT01000001">
    <property type="protein sequence ID" value="TWU26986.1"/>
    <property type="molecule type" value="Genomic_DNA"/>
</dbReference>
<evidence type="ECO:0000256" key="5">
    <source>
        <dbReference type="ARBA" id="ARBA00023136"/>
    </source>
</evidence>
<sequence>MAAAICGALGVLIGAFGAHGLAGFLESRGLDAETIAKRSDQFDVGARYHLVHAVVLLSLAAVPFGADRIRRVASWLFLLGIVFFSGSLYLLVVFNVPKFGAVTPIGGLLWIFGWITLLGLVKNRDVSDR</sequence>
<keyword evidence="8" id="KW-1185">Reference proteome</keyword>
<name>A0A5C6CVI8_9BACT</name>
<evidence type="ECO:0000256" key="3">
    <source>
        <dbReference type="ARBA" id="ARBA00022692"/>
    </source>
</evidence>
<evidence type="ECO:0008006" key="9">
    <source>
        <dbReference type="Google" id="ProtNLM"/>
    </source>
</evidence>
<reference evidence="7 8" key="1">
    <citation type="submission" date="2019-02" db="EMBL/GenBank/DDBJ databases">
        <title>Deep-cultivation of Planctomycetes and their phenomic and genomic characterization uncovers novel biology.</title>
        <authorList>
            <person name="Wiegand S."/>
            <person name="Jogler M."/>
            <person name="Boedeker C."/>
            <person name="Pinto D."/>
            <person name="Vollmers J."/>
            <person name="Rivas-Marin E."/>
            <person name="Kohn T."/>
            <person name="Peeters S.H."/>
            <person name="Heuer A."/>
            <person name="Rast P."/>
            <person name="Oberbeckmann S."/>
            <person name="Bunk B."/>
            <person name="Jeske O."/>
            <person name="Meyerdierks A."/>
            <person name="Storesund J.E."/>
            <person name="Kallscheuer N."/>
            <person name="Luecker S."/>
            <person name="Lage O.M."/>
            <person name="Pohl T."/>
            <person name="Merkel B.J."/>
            <person name="Hornburger P."/>
            <person name="Mueller R.-W."/>
            <person name="Bruemmer F."/>
            <person name="Labrenz M."/>
            <person name="Spormann A.M."/>
            <person name="Op Den Camp H."/>
            <person name="Overmann J."/>
            <person name="Amann R."/>
            <person name="Jetten M.S.M."/>
            <person name="Mascher T."/>
            <person name="Medema M.H."/>
            <person name="Devos D.P."/>
            <person name="Kaster A.-K."/>
            <person name="Ovreas L."/>
            <person name="Rohde M."/>
            <person name="Galperin M.Y."/>
            <person name="Jogler C."/>
        </authorList>
    </citation>
    <scope>NUCLEOTIDE SEQUENCE [LARGE SCALE GENOMIC DNA]</scope>
    <source>
        <strain evidence="7 8">Pla52o</strain>
    </source>
</reference>
<feature type="transmembrane region" description="Helical" evidence="6">
    <location>
        <begin position="99"/>
        <end position="121"/>
    </location>
</feature>
<keyword evidence="3 6" id="KW-0812">Transmembrane</keyword>
<evidence type="ECO:0000313" key="7">
    <source>
        <dbReference type="EMBL" id="TWU26986.1"/>
    </source>
</evidence>
<evidence type="ECO:0000256" key="4">
    <source>
        <dbReference type="ARBA" id="ARBA00022989"/>
    </source>
</evidence>
<keyword evidence="5 6" id="KW-0472">Membrane</keyword>
<dbReference type="Proteomes" id="UP000316304">
    <property type="component" value="Unassembled WGS sequence"/>
</dbReference>
<evidence type="ECO:0000313" key="8">
    <source>
        <dbReference type="Proteomes" id="UP000316304"/>
    </source>
</evidence>
<evidence type="ECO:0000256" key="2">
    <source>
        <dbReference type="ARBA" id="ARBA00009694"/>
    </source>
</evidence>
<organism evidence="7 8">
    <name type="scientific">Novipirellula galeiformis</name>
    <dbReference type="NCBI Taxonomy" id="2528004"/>
    <lineage>
        <taxon>Bacteria</taxon>
        <taxon>Pseudomonadati</taxon>
        <taxon>Planctomycetota</taxon>
        <taxon>Planctomycetia</taxon>
        <taxon>Pirellulales</taxon>
        <taxon>Pirellulaceae</taxon>
        <taxon>Novipirellula</taxon>
    </lineage>
</organism>
<dbReference type="AlphaFoldDB" id="A0A5C6CVI8"/>
<evidence type="ECO:0000256" key="6">
    <source>
        <dbReference type="SAM" id="Phobius"/>
    </source>
</evidence>
<comment type="similarity">
    <text evidence="2">Belongs to the UPF0382 family.</text>
</comment>
<dbReference type="GO" id="GO:0005886">
    <property type="term" value="C:plasma membrane"/>
    <property type="evidence" value="ECO:0007669"/>
    <property type="project" value="TreeGrafter"/>
</dbReference>